<dbReference type="PANTHER" id="PTHR31428:SF4">
    <property type="entry name" value="REPULSIVE GUIDANCE MOLECULE A"/>
    <property type="match status" value="1"/>
</dbReference>
<feature type="region of interest" description="Disordered" evidence="1">
    <location>
        <begin position="111"/>
        <end position="149"/>
    </location>
</feature>
<dbReference type="GO" id="GO:0030509">
    <property type="term" value="P:BMP signaling pathway"/>
    <property type="evidence" value="ECO:0007669"/>
    <property type="project" value="TreeGrafter"/>
</dbReference>
<feature type="chain" id="PRO_5028080878" evidence="2">
    <location>
        <begin position="47"/>
        <end position="787"/>
    </location>
</feature>
<feature type="region of interest" description="Disordered" evidence="1">
    <location>
        <begin position="259"/>
        <end position="290"/>
    </location>
</feature>
<dbReference type="Gene3D" id="3.40.1000.10">
    <property type="entry name" value="Mog1/PsbP, alpha/beta/alpha sandwich"/>
    <property type="match status" value="1"/>
</dbReference>
<dbReference type="GeneID" id="104982756"/>
<proteinExistence type="predicted"/>
<evidence type="ECO:0000259" key="3">
    <source>
        <dbReference type="Pfam" id="PF06534"/>
    </source>
</evidence>
<feature type="region of interest" description="Disordered" evidence="1">
    <location>
        <begin position="478"/>
        <end position="501"/>
    </location>
</feature>
<dbReference type="PANTHER" id="PTHR31428">
    <property type="entry name" value="RGM DOMAIN FAMILY MEMBER DRAG-1"/>
    <property type="match status" value="1"/>
</dbReference>
<name>A0A6P3GUB5_BISBB</name>
<dbReference type="AlphaFoldDB" id="A0A6P3GUB5"/>
<dbReference type="InterPro" id="IPR040287">
    <property type="entry name" value="RGM"/>
</dbReference>
<gene>
    <name evidence="5" type="primary">RGMA</name>
</gene>
<feature type="region of interest" description="Disordered" evidence="1">
    <location>
        <begin position="318"/>
        <end position="371"/>
    </location>
</feature>
<feature type="signal peptide" evidence="2">
    <location>
        <begin position="1"/>
        <end position="46"/>
    </location>
</feature>
<evidence type="ECO:0000256" key="2">
    <source>
        <dbReference type="SAM" id="SignalP"/>
    </source>
</evidence>
<feature type="compositionally biased region" description="Low complexity" evidence="1">
    <location>
        <begin position="362"/>
        <end position="371"/>
    </location>
</feature>
<protein>
    <submittedName>
        <fullName evidence="5">Repulsive guidance molecule A</fullName>
    </submittedName>
</protein>
<evidence type="ECO:0000313" key="5">
    <source>
        <dbReference type="RefSeq" id="XP_010830479.1"/>
    </source>
</evidence>
<keyword evidence="2" id="KW-0732">Signal</keyword>
<feature type="compositionally biased region" description="Pro residues" evidence="1">
    <location>
        <begin position="672"/>
        <end position="685"/>
    </location>
</feature>
<keyword evidence="4" id="KW-1185">Reference proteome</keyword>
<evidence type="ECO:0000313" key="4">
    <source>
        <dbReference type="Proteomes" id="UP000515208"/>
    </source>
</evidence>
<sequence length="787" mass="83699">MQPPRERLVVTGRAGWMGMGRGAGRPALGFWPTLAFLLCSFPAASSSCKILKCNSEFWSATAGSHAPAADDAPEFCATKGGPEARSWLRSLRPLPLPAFLPGAKINECREPEAVASKSSSKHAVEGDPASPSRPGREQREAPKGVRGLWASGDLTQRGVGIRARRQRERCWRLNGHRLPVCGQAPPGPQGQVCPGERHQWLLSSALGLPGPVLLWAFSPQVCLFLRRFRKHRPDSSFVPASVFCDASRPAAPGLMVDGEISPEGARDGGLGQRDAEGLGVGASGGSTRSPGEGLLPVLALSLPPKHAEYGLIPKVVEPRHHDPQFPGGASGKTSYDLPGEMRRGTPGPRELGTRAPQPHRPMSPSVARAAPPASASEHQPLLASCEDHMCVATLPWAGRGVQTTIMAFSHHAAPRAQAENSAKANLMQRQQCPALCRSPLGLQTSRGGGVPQLGAPVSLLLTSTSLPHRFLLLAKAGLGDPSGQPHHPQVSGNRDQNREGTVQSVLGPPAFHLLRAERHDESRAGPRPPAVTSTISGLSVSVPSGPQLTIIFKNFQECVDQKVYQAEMDELPAAFADGSKNGGDKHGANSLKITEKVSGQHVEIQAKYIGTTIVVRQVGRYLTFAVRMPEEVVNAVEDRDSQGLYLCLRGCPLNQQIDFQAFRAGAAEGPGAPQPPAASPAPPAPDTFPYETAVAKCKEKLPVEDLYYQACVFDLLTTGDVNFTLAAYYALEDVKMLHSNKDKLHLYARTREPPGRAGAAPGPPPAPWPLLGTLLLLALLPALLGAA</sequence>
<feature type="domain" description="Repulsive guidance molecule C-terminal" evidence="3">
    <location>
        <begin position="547"/>
        <end position="738"/>
    </location>
</feature>
<dbReference type="GO" id="GO:0015026">
    <property type="term" value="F:coreceptor activity"/>
    <property type="evidence" value="ECO:0007669"/>
    <property type="project" value="TreeGrafter"/>
</dbReference>
<dbReference type="RefSeq" id="XP_010830479.1">
    <property type="nucleotide sequence ID" value="XM_010832177.1"/>
</dbReference>
<evidence type="ECO:0000256" key="1">
    <source>
        <dbReference type="SAM" id="MobiDB-lite"/>
    </source>
</evidence>
<feature type="region of interest" description="Disordered" evidence="1">
    <location>
        <begin position="666"/>
        <end position="685"/>
    </location>
</feature>
<feature type="compositionally biased region" description="Basic and acidic residues" evidence="1">
    <location>
        <begin position="134"/>
        <end position="143"/>
    </location>
</feature>
<organism evidence="4 5">
    <name type="scientific">Bison bison bison</name>
    <name type="common">North American plains bison</name>
    <dbReference type="NCBI Taxonomy" id="43346"/>
    <lineage>
        <taxon>Eukaryota</taxon>
        <taxon>Metazoa</taxon>
        <taxon>Chordata</taxon>
        <taxon>Craniata</taxon>
        <taxon>Vertebrata</taxon>
        <taxon>Euteleostomi</taxon>
        <taxon>Mammalia</taxon>
        <taxon>Eutheria</taxon>
        <taxon>Laurasiatheria</taxon>
        <taxon>Artiodactyla</taxon>
        <taxon>Ruminantia</taxon>
        <taxon>Pecora</taxon>
        <taxon>Bovidae</taxon>
        <taxon>Bovinae</taxon>
        <taxon>Bison</taxon>
    </lineage>
</organism>
<dbReference type="KEGG" id="bbis:104982756"/>
<dbReference type="GO" id="GO:0005886">
    <property type="term" value="C:plasma membrane"/>
    <property type="evidence" value="ECO:0007669"/>
    <property type="project" value="TreeGrafter"/>
</dbReference>
<dbReference type="Pfam" id="PF06534">
    <property type="entry name" value="RGM_C"/>
    <property type="match status" value="1"/>
</dbReference>
<feature type="region of interest" description="Disordered" evidence="1">
    <location>
        <begin position="519"/>
        <end position="538"/>
    </location>
</feature>
<dbReference type="CTD" id="56963"/>
<dbReference type="InterPro" id="IPR009496">
    <property type="entry name" value="RGM_C"/>
</dbReference>
<reference evidence="5" key="1">
    <citation type="submission" date="2025-08" db="UniProtKB">
        <authorList>
            <consortium name="RefSeq"/>
        </authorList>
    </citation>
    <scope>IDENTIFICATION</scope>
    <source>
        <tissue evidence="5">Blood</tissue>
    </source>
</reference>
<dbReference type="Proteomes" id="UP000515208">
    <property type="component" value="Unplaced"/>
</dbReference>
<accession>A0A6P3GUB5</accession>
<feature type="compositionally biased region" description="Polar residues" evidence="1">
    <location>
        <begin position="490"/>
        <end position="501"/>
    </location>
</feature>